<dbReference type="GeneID" id="110419572"/>
<dbReference type="Pfam" id="PF00078">
    <property type="entry name" value="RVT_1"/>
    <property type="match status" value="1"/>
</dbReference>
<sequence length="278" mass="32060">MEIQEEGDNEGLRDELIVKKGELWALYLKQEREWMQKSRIKWVRKGDRNTRYFHAMASIIRRVNRMDKIKGVDGMKEIPEAIKGEVERHFQNLYNVKEVLELINLDCNLEKLKPESASFLEKPSKEEEVWGTIQGCDGNKALRPDGYNLNFFKNQWEVVKDDIIDFMKKFYKNGQLGYGVNSSFIALISKVQNPNNLSEYKSISLVGSLYKIVAKTLADCLRMVIGKVIGKNQFAFIKRRQLIDCSFITNEIVDSLKKGAEGGVILKVDFEKAYDSVS</sequence>
<dbReference type="PANTHER" id="PTHR31635">
    <property type="entry name" value="REVERSE TRANSCRIPTASE DOMAIN-CONTAINING PROTEIN-RELATED"/>
    <property type="match status" value="1"/>
</dbReference>
<evidence type="ECO:0000313" key="2">
    <source>
        <dbReference type="Proteomes" id="UP000504621"/>
    </source>
</evidence>
<dbReference type="PANTHER" id="PTHR31635:SF196">
    <property type="entry name" value="REVERSE TRANSCRIPTASE DOMAIN-CONTAINING PROTEIN-RELATED"/>
    <property type="match status" value="1"/>
</dbReference>
<gene>
    <name evidence="3" type="primary">LOC110419572</name>
</gene>
<dbReference type="InterPro" id="IPR000477">
    <property type="entry name" value="RT_dom"/>
</dbReference>
<accession>A0A6J1AN12</accession>
<evidence type="ECO:0000313" key="3">
    <source>
        <dbReference type="RefSeq" id="XP_021288343.1"/>
    </source>
</evidence>
<dbReference type="RefSeq" id="XP_021288343.1">
    <property type="nucleotide sequence ID" value="XM_021432668.1"/>
</dbReference>
<dbReference type="AlphaFoldDB" id="A0A6J1AN12"/>
<organism evidence="2 3">
    <name type="scientific">Herrania umbratica</name>
    <dbReference type="NCBI Taxonomy" id="108875"/>
    <lineage>
        <taxon>Eukaryota</taxon>
        <taxon>Viridiplantae</taxon>
        <taxon>Streptophyta</taxon>
        <taxon>Embryophyta</taxon>
        <taxon>Tracheophyta</taxon>
        <taxon>Spermatophyta</taxon>
        <taxon>Magnoliopsida</taxon>
        <taxon>eudicotyledons</taxon>
        <taxon>Gunneridae</taxon>
        <taxon>Pentapetalae</taxon>
        <taxon>rosids</taxon>
        <taxon>malvids</taxon>
        <taxon>Malvales</taxon>
        <taxon>Malvaceae</taxon>
        <taxon>Byttnerioideae</taxon>
        <taxon>Herrania</taxon>
    </lineage>
</organism>
<proteinExistence type="predicted"/>
<keyword evidence="2" id="KW-1185">Reference proteome</keyword>
<evidence type="ECO:0000259" key="1">
    <source>
        <dbReference type="Pfam" id="PF00078"/>
    </source>
</evidence>
<name>A0A6J1AN12_9ROSI</name>
<dbReference type="Proteomes" id="UP000504621">
    <property type="component" value="Unplaced"/>
</dbReference>
<reference evidence="3" key="1">
    <citation type="submission" date="2025-08" db="UniProtKB">
        <authorList>
            <consortium name="RefSeq"/>
        </authorList>
    </citation>
    <scope>IDENTIFICATION</scope>
    <source>
        <tissue evidence="3">Leaf</tissue>
    </source>
</reference>
<feature type="domain" description="Reverse transcriptase" evidence="1">
    <location>
        <begin position="197"/>
        <end position="277"/>
    </location>
</feature>
<protein>
    <submittedName>
        <fullName evidence="3">Uncharacterized protein LOC110419572</fullName>
    </submittedName>
</protein>
<dbReference type="OrthoDB" id="1001975at2759"/>